<dbReference type="EMBL" id="JAUEPN010000008">
    <property type="protein sequence ID" value="KAK3291871.1"/>
    <property type="molecule type" value="Genomic_DNA"/>
</dbReference>
<dbReference type="Proteomes" id="UP001278766">
    <property type="component" value="Unassembled WGS sequence"/>
</dbReference>
<dbReference type="GeneID" id="87836805"/>
<gene>
    <name evidence="3" type="ORF">B0H64DRAFT_242135</name>
</gene>
<feature type="compositionally biased region" description="Low complexity" evidence="1">
    <location>
        <begin position="193"/>
        <end position="205"/>
    </location>
</feature>
<feature type="region of interest" description="Disordered" evidence="1">
    <location>
        <begin position="177"/>
        <end position="205"/>
    </location>
</feature>
<keyword evidence="4" id="KW-1185">Reference proteome</keyword>
<organism evidence="3 4">
    <name type="scientific">Chaetomium fimeti</name>
    <dbReference type="NCBI Taxonomy" id="1854472"/>
    <lineage>
        <taxon>Eukaryota</taxon>
        <taxon>Fungi</taxon>
        <taxon>Dikarya</taxon>
        <taxon>Ascomycota</taxon>
        <taxon>Pezizomycotina</taxon>
        <taxon>Sordariomycetes</taxon>
        <taxon>Sordariomycetidae</taxon>
        <taxon>Sordariales</taxon>
        <taxon>Chaetomiaceae</taxon>
        <taxon>Chaetomium</taxon>
    </lineage>
</organism>
<reference evidence="3" key="1">
    <citation type="journal article" date="2023" name="Mol. Phylogenet. Evol.">
        <title>Genome-scale phylogeny and comparative genomics of the fungal order Sordariales.</title>
        <authorList>
            <person name="Hensen N."/>
            <person name="Bonometti L."/>
            <person name="Westerberg I."/>
            <person name="Brannstrom I.O."/>
            <person name="Guillou S."/>
            <person name="Cros-Aarteil S."/>
            <person name="Calhoun S."/>
            <person name="Haridas S."/>
            <person name="Kuo A."/>
            <person name="Mondo S."/>
            <person name="Pangilinan J."/>
            <person name="Riley R."/>
            <person name="LaButti K."/>
            <person name="Andreopoulos B."/>
            <person name="Lipzen A."/>
            <person name="Chen C."/>
            <person name="Yan M."/>
            <person name="Daum C."/>
            <person name="Ng V."/>
            <person name="Clum A."/>
            <person name="Steindorff A."/>
            <person name="Ohm R.A."/>
            <person name="Martin F."/>
            <person name="Silar P."/>
            <person name="Natvig D.O."/>
            <person name="Lalanne C."/>
            <person name="Gautier V."/>
            <person name="Ament-Velasquez S.L."/>
            <person name="Kruys A."/>
            <person name="Hutchinson M.I."/>
            <person name="Powell A.J."/>
            <person name="Barry K."/>
            <person name="Miller A.N."/>
            <person name="Grigoriev I.V."/>
            <person name="Debuchy R."/>
            <person name="Gladieux P."/>
            <person name="Hiltunen Thoren M."/>
            <person name="Johannesson H."/>
        </authorList>
    </citation>
    <scope>NUCLEOTIDE SEQUENCE</scope>
    <source>
        <strain evidence="3">CBS 168.71</strain>
    </source>
</reference>
<feature type="compositionally biased region" description="Basic and acidic residues" evidence="1">
    <location>
        <begin position="177"/>
        <end position="188"/>
    </location>
</feature>
<dbReference type="RefSeq" id="XP_062655385.1">
    <property type="nucleotide sequence ID" value="XM_062799857.1"/>
</dbReference>
<dbReference type="InterPro" id="IPR056024">
    <property type="entry name" value="DUF7605"/>
</dbReference>
<protein>
    <recommendedName>
        <fullName evidence="2">DUF7605 domain-containing protein</fullName>
    </recommendedName>
</protein>
<feature type="domain" description="DUF7605" evidence="2">
    <location>
        <begin position="18"/>
        <end position="160"/>
    </location>
</feature>
<dbReference type="Pfam" id="PF24564">
    <property type="entry name" value="DUF7605"/>
    <property type="match status" value="1"/>
</dbReference>
<dbReference type="AlphaFoldDB" id="A0AAE0LND8"/>
<name>A0AAE0LND8_9PEZI</name>
<evidence type="ECO:0000313" key="4">
    <source>
        <dbReference type="Proteomes" id="UP001278766"/>
    </source>
</evidence>
<reference evidence="3" key="2">
    <citation type="submission" date="2023-06" db="EMBL/GenBank/DDBJ databases">
        <authorList>
            <consortium name="Lawrence Berkeley National Laboratory"/>
            <person name="Haridas S."/>
            <person name="Hensen N."/>
            <person name="Bonometti L."/>
            <person name="Westerberg I."/>
            <person name="Brannstrom I.O."/>
            <person name="Guillou S."/>
            <person name="Cros-Aarteil S."/>
            <person name="Calhoun S."/>
            <person name="Kuo A."/>
            <person name="Mondo S."/>
            <person name="Pangilinan J."/>
            <person name="Riley R."/>
            <person name="Labutti K."/>
            <person name="Andreopoulos B."/>
            <person name="Lipzen A."/>
            <person name="Chen C."/>
            <person name="Yanf M."/>
            <person name="Daum C."/>
            <person name="Ng V."/>
            <person name="Clum A."/>
            <person name="Steindorff A."/>
            <person name="Ohm R."/>
            <person name="Martin F."/>
            <person name="Silar P."/>
            <person name="Natvig D."/>
            <person name="Lalanne C."/>
            <person name="Gautier V."/>
            <person name="Ament-Velasquez S.L."/>
            <person name="Kruys A."/>
            <person name="Hutchinson M.I."/>
            <person name="Powell A.J."/>
            <person name="Barry K."/>
            <person name="Miller A.N."/>
            <person name="Grigoriev I.V."/>
            <person name="Debuchy R."/>
            <person name="Gladieux P."/>
            <person name="Thoren M.H."/>
            <person name="Johannesson H."/>
        </authorList>
    </citation>
    <scope>NUCLEOTIDE SEQUENCE</scope>
    <source>
        <strain evidence="3">CBS 168.71</strain>
    </source>
</reference>
<evidence type="ECO:0000313" key="3">
    <source>
        <dbReference type="EMBL" id="KAK3291871.1"/>
    </source>
</evidence>
<accession>A0AAE0LND8</accession>
<sequence>MSWWTISGRVLPKIFSASQWHYTQYSAWCGNNGKYSTRLLTADWNAQIIWKMRMELAYQWEIVIEEIDALFNTLLAAIEEQFDAVEYAFSNAPMAQQIRHQLLSGFRPRLEGCKYAVTRAKEEFAHEVTILRRYLSESGPGSFILDAMIPAYRTASKIYGMTPTPVWALTTTLTTHQEPERRRIRETSLKAGSATESSSPALPSPSRRAWTCFLRIGGRF</sequence>
<proteinExistence type="predicted"/>
<comment type="caution">
    <text evidence="3">The sequence shown here is derived from an EMBL/GenBank/DDBJ whole genome shotgun (WGS) entry which is preliminary data.</text>
</comment>
<evidence type="ECO:0000256" key="1">
    <source>
        <dbReference type="SAM" id="MobiDB-lite"/>
    </source>
</evidence>
<evidence type="ECO:0000259" key="2">
    <source>
        <dbReference type="Pfam" id="PF24564"/>
    </source>
</evidence>